<evidence type="ECO:0000256" key="9">
    <source>
        <dbReference type="SAM" id="MobiDB-lite"/>
    </source>
</evidence>
<organism evidence="12 13">
    <name type="scientific">Sarcoptes scabiei</name>
    <name type="common">Itch mite</name>
    <name type="synonym">Acarus scabiei</name>
    <dbReference type="NCBI Taxonomy" id="52283"/>
    <lineage>
        <taxon>Eukaryota</taxon>
        <taxon>Metazoa</taxon>
        <taxon>Ecdysozoa</taxon>
        <taxon>Arthropoda</taxon>
        <taxon>Chelicerata</taxon>
        <taxon>Arachnida</taxon>
        <taxon>Acari</taxon>
        <taxon>Acariformes</taxon>
        <taxon>Sarcoptiformes</taxon>
        <taxon>Astigmata</taxon>
        <taxon>Psoroptidia</taxon>
        <taxon>Sarcoptoidea</taxon>
        <taxon>Sarcoptidae</taxon>
        <taxon>Sarcoptinae</taxon>
        <taxon>Sarcoptes</taxon>
    </lineage>
</organism>
<dbReference type="Pfam" id="PF00001">
    <property type="entry name" value="7tm_1"/>
    <property type="match status" value="1"/>
</dbReference>
<dbReference type="Gene3D" id="1.20.1070.10">
    <property type="entry name" value="Rhodopsin 7-helix transmembrane proteins"/>
    <property type="match status" value="1"/>
</dbReference>
<comment type="similarity">
    <text evidence="2">Belongs to the G-protein coupled receptor 1 family.</text>
</comment>
<evidence type="ECO:0000313" key="13">
    <source>
        <dbReference type="Proteomes" id="UP000616769"/>
    </source>
</evidence>
<evidence type="ECO:0000256" key="1">
    <source>
        <dbReference type="ARBA" id="ARBA00004141"/>
    </source>
</evidence>
<dbReference type="PROSITE" id="PS50262">
    <property type="entry name" value="G_PROTEIN_RECEP_F1_2"/>
    <property type="match status" value="1"/>
</dbReference>
<feature type="domain" description="G-protein coupled receptors family 1 profile" evidence="11">
    <location>
        <begin position="1"/>
        <end position="101"/>
    </location>
</feature>
<comment type="caution">
    <text evidence="12">The sequence shown here is derived from an EMBL/GenBank/DDBJ whole genome shotgun (WGS) entry which is preliminary data.</text>
</comment>
<evidence type="ECO:0000256" key="4">
    <source>
        <dbReference type="ARBA" id="ARBA00022989"/>
    </source>
</evidence>
<dbReference type="PANTHER" id="PTHR24238">
    <property type="entry name" value="G-PROTEIN COUPLED RECEPTOR"/>
    <property type="match status" value="1"/>
</dbReference>
<feature type="transmembrane region" description="Helical" evidence="10">
    <location>
        <begin position="86"/>
        <end position="107"/>
    </location>
</feature>
<dbReference type="PRINTS" id="PR00237">
    <property type="entry name" value="GPCRRHODOPSN"/>
</dbReference>
<keyword evidence="4 10" id="KW-1133">Transmembrane helix</keyword>
<comment type="subcellular location">
    <subcellularLocation>
        <location evidence="1">Membrane</location>
        <topology evidence="1">Multi-pass membrane protein</topology>
    </subcellularLocation>
</comment>
<keyword evidence="5" id="KW-0297">G-protein coupled receptor</keyword>
<dbReference type="Proteomes" id="UP000616769">
    <property type="component" value="Unassembled WGS sequence"/>
</dbReference>
<feature type="transmembrane region" description="Helical" evidence="10">
    <location>
        <begin position="302"/>
        <end position="319"/>
    </location>
</feature>
<dbReference type="OrthoDB" id="5975505at2759"/>
<gene>
    <name evidence="12" type="ORF">QR98_0014630</name>
</gene>
<evidence type="ECO:0000256" key="8">
    <source>
        <dbReference type="ARBA" id="ARBA00023224"/>
    </source>
</evidence>
<evidence type="ECO:0000259" key="11">
    <source>
        <dbReference type="PROSITE" id="PS50262"/>
    </source>
</evidence>
<evidence type="ECO:0000313" key="12">
    <source>
        <dbReference type="EMBL" id="KPM03034.1"/>
    </source>
</evidence>
<evidence type="ECO:0000256" key="2">
    <source>
        <dbReference type="ARBA" id="ARBA00010663"/>
    </source>
</evidence>
<dbReference type="GO" id="GO:0008188">
    <property type="term" value="F:neuropeptide receptor activity"/>
    <property type="evidence" value="ECO:0007669"/>
    <property type="project" value="TreeGrafter"/>
</dbReference>
<keyword evidence="8" id="KW-0807">Transducer</keyword>
<evidence type="ECO:0000256" key="5">
    <source>
        <dbReference type="ARBA" id="ARBA00023040"/>
    </source>
</evidence>
<dbReference type="InterPro" id="IPR017452">
    <property type="entry name" value="GPCR_Rhodpsn_7TM"/>
</dbReference>
<dbReference type="AlphaFoldDB" id="A0A131ZWE8"/>
<reference evidence="12 13" key="1">
    <citation type="journal article" date="2015" name="Parasit. Vectors">
        <title>Draft genome of the scabies mite.</title>
        <authorList>
            <person name="Rider S.D.Jr."/>
            <person name="Morgan M.S."/>
            <person name="Arlian L.G."/>
        </authorList>
    </citation>
    <scope>NUCLEOTIDE SEQUENCE [LARGE SCALE GENOMIC DNA]</scope>
    <source>
        <strain evidence="12">Arlian Lab</strain>
    </source>
</reference>
<dbReference type="EMBL" id="JXLN01003817">
    <property type="protein sequence ID" value="KPM03034.1"/>
    <property type="molecule type" value="Genomic_DNA"/>
</dbReference>
<evidence type="ECO:0000256" key="6">
    <source>
        <dbReference type="ARBA" id="ARBA00023136"/>
    </source>
</evidence>
<sequence length="325" mass="38271">MYPLRARVTKQKTGFVIFSIWIISLIISIPFYLSRRYETFKWINYTQTTCLEEWPYKMVYSSEENGCTKKHTLKTFYYTLVSTTLFFGPVLIMLTTYSAIIWILWGSKLPGEASENNLRHQKKSKRKLPSWFSNLIFYSYFIAYSNSVFNPLIYGGFNKNFRDALCKNSLCKSFCNQNSNGRRRRRRRRRPITQSYGRRTLFPTQTGAAITMGGMMIDTNRIRTFTSEPSSVNDGEINVLNFGHHVDHLNDGEVDFVRPKHHQNHRFDADYLEDDDDDDDDDEDDDDVDDDSNVNWQQPCKFDFGLIRSFFFFLIALYARAKKKL</sequence>
<name>A0A131ZWE8_SARSC</name>
<proteinExistence type="inferred from homology"/>
<accession>A0A131ZWE8</accession>
<dbReference type="GO" id="GO:0005886">
    <property type="term" value="C:plasma membrane"/>
    <property type="evidence" value="ECO:0007669"/>
    <property type="project" value="TreeGrafter"/>
</dbReference>
<feature type="compositionally biased region" description="Acidic residues" evidence="9">
    <location>
        <begin position="270"/>
        <end position="292"/>
    </location>
</feature>
<keyword evidence="7 12" id="KW-0675">Receptor</keyword>
<dbReference type="VEuPathDB" id="VectorBase:SSCA002279"/>
<dbReference type="PANTHER" id="PTHR24238:SF57">
    <property type="entry name" value="G-PROTEIN COUPLED RECEPTOR 83"/>
    <property type="match status" value="1"/>
</dbReference>
<evidence type="ECO:0000256" key="7">
    <source>
        <dbReference type="ARBA" id="ARBA00023170"/>
    </source>
</evidence>
<dbReference type="SUPFAM" id="SSF81321">
    <property type="entry name" value="Family A G protein-coupled receptor-like"/>
    <property type="match status" value="1"/>
</dbReference>
<feature type="transmembrane region" description="Helical" evidence="10">
    <location>
        <begin position="12"/>
        <end position="33"/>
    </location>
</feature>
<feature type="region of interest" description="Disordered" evidence="9">
    <location>
        <begin position="267"/>
        <end position="293"/>
    </location>
</feature>
<keyword evidence="6 10" id="KW-0472">Membrane</keyword>
<evidence type="ECO:0000256" key="3">
    <source>
        <dbReference type="ARBA" id="ARBA00022692"/>
    </source>
</evidence>
<evidence type="ECO:0000256" key="10">
    <source>
        <dbReference type="SAM" id="Phobius"/>
    </source>
</evidence>
<protein>
    <submittedName>
        <fullName evidence="12">Neuropeptide Y receptor-like protein 1</fullName>
    </submittedName>
</protein>
<keyword evidence="3 10" id="KW-0812">Transmembrane</keyword>
<dbReference type="InterPro" id="IPR000276">
    <property type="entry name" value="GPCR_Rhodpsn"/>
</dbReference>